<evidence type="ECO:0000259" key="1">
    <source>
        <dbReference type="Pfam" id="PF05170"/>
    </source>
</evidence>
<comment type="caution">
    <text evidence="2">The sequence shown here is derived from an EMBL/GenBank/DDBJ whole genome shotgun (WGS) entry which is preliminary data.</text>
</comment>
<protein>
    <submittedName>
        <fullName evidence="2">AsmA family protein</fullName>
    </submittedName>
</protein>
<sequence length="631" mass="70643">MKKTLLITSIVLVCLLSLPLLTIFTLMKTQYANNVINLISQHFTPYSITVGQAVYTPPYQFTFEDVLIDSQPKAIQVPKLTIWLDRSFLLGKKLSLDSVLIEGANLSIKQLNSTLLRTLNIEQLALKHLDITAPTWSARDVSLQIIKPQWGSDEQDLPYGNIQLSTKQLYVDGEAFDDLLIDAQYQKQDSTIYGASFKWQNADVSGQAEQLGLKWSLINVTVNRLNLDNNTQIDKLFSSLRTLNVPVNHINSLDVLDSNIHFKGWQFTQLDASFENLLLDHSIWDQSKGVMSFNAESANYGKLRFLSPSAQLSFDPNRLSVNEFDADFKQGRVQLSGVVKPEEIALQRLDVSGVKWTEDTDQLMALIQSSPLSLETFSIDELDIHNIQFIQVEHRPYWQVSGLNIEGKHLTLIEQQQTGLFNGNLELSVSNASVDKVLTTQALVQAQAENGNITLKRAFIPLASGYIEANGKWQRELLSEPWTLSVHADGLPLDNPNLQERLPFDVTGLAEIKLELSGLSGDYRMLAHSLSGSVNVDLHSTQIAYRDDETNAVFQQRWPLDNLLLSADRGRITINAHSDSAQLAGRIDLTKPQFGSLIFTTQQGCQRLWSDVIALKSVVKEMCGNTPNHSP</sequence>
<dbReference type="InterPro" id="IPR007844">
    <property type="entry name" value="AsmA"/>
</dbReference>
<feature type="domain" description="AsmA" evidence="1">
    <location>
        <begin position="1"/>
        <end position="538"/>
    </location>
</feature>
<evidence type="ECO:0000313" key="3">
    <source>
        <dbReference type="Proteomes" id="UP001238540"/>
    </source>
</evidence>
<proteinExistence type="predicted"/>
<dbReference type="Pfam" id="PF05170">
    <property type="entry name" value="AsmA"/>
    <property type="match status" value="1"/>
</dbReference>
<name>A0ABT8BNT6_9VIBR</name>
<gene>
    <name evidence="2" type="ORF">QWZ16_02085</name>
</gene>
<accession>A0ABT8BNT6</accession>
<reference evidence="3" key="1">
    <citation type="journal article" date="2019" name="Int. J. Syst. Evol. Microbiol.">
        <title>The Global Catalogue of Microorganisms (GCM) 10K type strain sequencing project: providing services to taxonomists for standard genome sequencing and annotation.</title>
        <authorList>
            <consortium name="The Broad Institute Genomics Platform"/>
            <consortium name="The Broad Institute Genome Sequencing Center for Infectious Disease"/>
            <person name="Wu L."/>
            <person name="Ma J."/>
        </authorList>
    </citation>
    <scope>NUCLEOTIDE SEQUENCE [LARGE SCALE GENOMIC DNA]</scope>
    <source>
        <strain evidence="3">CECT 7398</strain>
    </source>
</reference>
<dbReference type="RefSeq" id="WP_170883677.1">
    <property type="nucleotide sequence ID" value="NZ_JABEYA020000020.1"/>
</dbReference>
<dbReference type="Proteomes" id="UP001238540">
    <property type="component" value="Unassembled WGS sequence"/>
</dbReference>
<keyword evidence="3" id="KW-1185">Reference proteome</keyword>
<organism evidence="2 3">
    <name type="scientific">Vibrio ostreicida</name>
    <dbReference type="NCBI Taxonomy" id="526588"/>
    <lineage>
        <taxon>Bacteria</taxon>
        <taxon>Pseudomonadati</taxon>
        <taxon>Pseudomonadota</taxon>
        <taxon>Gammaproteobacteria</taxon>
        <taxon>Vibrionales</taxon>
        <taxon>Vibrionaceae</taxon>
        <taxon>Vibrio</taxon>
    </lineage>
</organism>
<evidence type="ECO:0000313" key="2">
    <source>
        <dbReference type="EMBL" id="MDN3608568.1"/>
    </source>
</evidence>
<dbReference type="EMBL" id="JAUFQC010000001">
    <property type="protein sequence ID" value="MDN3608568.1"/>
    <property type="molecule type" value="Genomic_DNA"/>
</dbReference>